<evidence type="ECO:0000313" key="2">
    <source>
        <dbReference type="EMBL" id="MET7001429.1"/>
    </source>
</evidence>
<feature type="domain" description="FAD-binding FR-type" evidence="1">
    <location>
        <begin position="1"/>
        <end position="102"/>
    </location>
</feature>
<dbReference type="EMBL" id="JBEXAC010000003">
    <property type="protein sequence ID" value="MET7001429.1"/>
    <property type="molecule type" value="Genomic_DNA"/>
</dbReference>
<dbReference type="InterPro" id="IPR017927">
    <property type="entry name" value="FAD-bd_FR_type"/>
</dbReference>
<proteinExistence type="predicted"/>
<evidence type="ECO:0000313" key="3">
    <source>
        <dbReference type="Proteomes" id="UP001549749"/>
    </source>
</evidence>
<dbReference type="InterPro" id="IPR017938">
    <property type="entry name" value="Riboflavin_synthase-like_b-brl"/>
</dbReference>
<dbReference type="InterPro" id="IPR039261">
    <property type="entry name" value="FNR_nucleotide-bd"/>
</dbReference>
<dbReference type="Gene3D" id="3.40.50.80">
    <property type="entry name" value="Nucleotide-binding domain of ferredoxin-NADP reductase (FNR) module"/>
    <property type="match status" value="1"/>
</dbReference>
<dbReference type="InterPro" id="IPR008333">
    <property type="entry name" value="Cbr1-like_FAD-bd_dom"/>
</dbReference>
<dbReference type="Proteomes" id="UP001549749">
    <property type="component" value="Unassembled WGS sequence"/>
</dbReference>
<accession>A0ABV2TEH8</accession>
<reference evidence="2 3" key="1">
    <citation type="submission" date="2024-06" db="EMBL/GenBank/DDBJ databases">
        <title>Chitinophaga defluvii sp. nov., isolated from municipal sewage.</title>
        <authorList>
            <person name="Zhang L."/>
        </authorList>
    </citation>
    <scope>NUCLEOTIDE SEQUENCE [LARGE SCALE GENOMIC DNA]</scope>
    <source>
        <strain evidence="2 3">H8</strain>
    </source>
</reference>
<keyword evidence="3" id="KW-1185">Reference proteome</keyword>
<gene>
    <name evidence="2" type="ORF">ABR189_28865</name>
</gene>
<dbReference type="InterPro" id="IPR050415">
    <property type="entry name" value="MRET"/>
</dbReference>
<evidence type="ECO:0000259" key="1">
    <source>
        <dbReference type="PROSITE" id="PS51384"/>
    </source>
</evidence>
<comment type="caution">
    <text evidence="2">The sequence shown here is derived from an EMBL/GenBank/DDBJ whole genome shotgun (WGS) entry which is preliminary data.</text>
</comment>
<sequence length="222" mass="25183">MEYHIVKILSVEKVTHDVRRFKVEKPAGYTFTPGQATEVSLVKKGWEEERRPFTFTGLNDWDHLEFTIKIYDEHNSVTHALGQLQAGDEIMLHDVWGAIHYKGPGVFIAGGAGVTPFIAIFRQLQKDGNLAGNKLLFSNKTKADIILEAEFRGMLGTDFINTLTKEAVPGYDHRVIDESYLREKVDRFDQQFYICGPDPMVQQLKEILVRLAGNESLVTVEV</sequence>
<dbReference type="PROSITE" id="PS51384">
    <property type="entry name" value="FAD_FR"/>
    <property type="match status" value="1"/>
</dbReference>
<dbReference type="CDD" id="cd06196">
    <property type="entry name" value="FNR_like_1"/>
    <property type="match status" value="1"/>
</dbReference>
<name>A0ABV2TEH8_9BACT</name>
<dbReference type="PANTHER" id="PTHR47354:SF5">
    <property type="entry name" value="PROTEIN RFBI"/>
    <property type="match status" value="1"/>
</dbReference>
<dbReference type="PRINTS" id="PR00410">
    <property type="entry name" value="PHEHYDRXLASE"/>
</dbReference>
<dbReference type="RefSeq" id="WP_354663998.1">
    <property type="nucleotide sequence ID" value="NZ_JBEXAC010000003.1"/>
</dbReference>
<dbReference type="Pfam" id="PF00970">
    <property type="entry name" value="FAD_binding_6"/>
    <property type="match status" value="1"/>
</dbReference>
<dbReference type="InterPro" id="IPR001433">
    <property type="entry name" value="OxRdtase_FAD/NAD-bd"/>
</dbReference>
<protein>
    <submittedName>
        <fullName evidence="2">FAD-binding oxidoreductase</fullName>
    </submittedName>
</protein>
<organism evidence="2 3">
    <name type="scientific">Chitinophaga defluvii</name>
    <dbReference type="NCBI Taxonomy" id="3163343"/>
    <lineage>
        <taxon>Bacteria</taxon>
        <taxon>Pseudomonadati</taxon>
        <taxon>Bacteroidota</taxon>
        <taxon>Chitinophagia</taxon>
        <taxon>Chitinophagales</taxon>
        <taxon>Chitinophagaceae</taxon>
        <taxon>Chitinophaga</taxon>
    </lineage>
</organism>
<dbReference type="Pfam" id="PF00175">
    <property type="entry name" value="NAD_binding_1"/>
    <property type="match status" value="1"/>
</dbReference>
<dbReference type="SUPFAM" id="SSF52343">
    <property type="entry name" value="Ferredoxin reductase-like, C-terminal NADP-linked domain"/>
    <property type="match status" value="1"/>
</dbReference>
<dbReference type="Gene3D" id="2.40.30.10">
    <property type="entry name" value="Translation factors"/>
    <property type="match status" value="1"/>
</dbReference>
<dbReference type="SUPFAM" id="SSF63380">
    <property type="entry name" value="Riboflavin synthase domain-like"/>
    <property type="match status" value="1"/>
</dbReference>
<dbReference type="PANTHER" id="PTHR47354">
    <property type="entry name" value="NADH OXIDOREDUCTASE HCR"/>
    <property type="match status" value="1"/>
</dbReference>